<dbReference type="AlphaFoldDB" id="W4KDM7"/>
<name>W4KDM7_HETIT</name>
<dbReference type="KEGG" id="hir:HETIRDRAFT_409215"/>
<feature type="compositionally biased region" description="Polar residues" evidence="1">
    <location>
        <begin position="78"/>
        <end position="88"/>
    </location>
</feature>
<feature type="region of interest" description="Disordered" evidence="1">
    <location>
        <begin position="57"/>
        <end position="88"/>
    </location>
</feature>
<dbReference type="EMBL" id="KI925457">
    <property type="protein sequence ID" value="ETW83420.1"/>
    <property type="molecule type" value="Genomic_DNA"/>
</dbReference>
<dbReference type="Proteomes" id="UP000030671">
    <property type="component" value="Unassembled WGS sequence"/>
</dbReference>
<dbReference type="GeneID" id="20672758"/>
<dbReference type="HOGENOM" id="CLU_2469366_0_0_1"/>
<protein>
    <submittedName>
        <fullName evidence="2">Uncharacterized protein</fullName>
    </submittedName>
</protein>
<dbReference type="RefSeq" id="XP_009545671.1">
    <property type="nucleotide sequence ID" value="XM_009547376.1"/>
</dbReference>
<accession>W4KDM7</accession>
<dbReference type="InParanoid" id="W4KDM7"/>
<gene>
    <name evidence="2" type="ORF">HETIRDRAFT_409215</name>
</gene>
<reference evidence="2 3" key="1">
    <citation type="journal article" date="2012" name="New Phytol.">
        <title>Insight into trade-off between wood decay and parasitism from the genome of a fungal forest pathogen.</title>
        <authorList>
            <person name="Olson A."/>
            <person name="Aerts A."/>
            <person name="Asiegbu F."/>
            <person name="Belbahri L."/>
            <person name="Bouzid O."/>
            <person name="Broberg A."/>
            <person name="Canback B."/>
            <person name="Coutinho P.M."/>
            <person name="Cullen D."/>
            <person name="Dalman K."/>
            <person name="Deflorio G."/>
            <person name="van Diepen L.T."/>
            <person name="Dunand C."/>
            <person name="Duplessis S."/>
            <person name="Durling M."/>
            <person name="Gonthier P."/>
            <person name="Grimwood J."/>
            <person name="Fossdal C.G."/>
            <person name="Hansson D."/>
            <person name="Henrissat B."/>
            <person name="Hietala A."/>
            <person name="Himmelstrand K."/>
            <person name="Hoffmeister D."/>
            <person name="Hogberg N."/>
            <person name="James T.Y."/>
            <person name="Karlsson M."/>
            <person name="Kohler A."/>
            <person name="Kues U."/>
            <person name="Lee Y.H."/>
            <person name="Lin Y.C."/>
            <person name="Lind M."/>
            <person name="Lindquist E."/>
            <person name="Lombard V."/>
            <person name="Lucas S."/>
            <person name="Lunden K."/>
            <person name="Morin E."/>
            <person name="Murat C."/>
            <person name="Park J."/>
            <person name="Raffaello T."/>
            <person name="Rouze P."/>
            <person name="Salamov A."/>
            <person name="Schmutz J."/>
            <person name="Solheim H."/>
            <person name="Stahlberg J."/>
            <person name="Velez H."/>
            <person name="de Vries R.P."/>
            <person name="Wiebenga A."/>
            <person name="Woodward S."/>
            <person name="Yakovlev I."/>
            <person name="Garbelotto M."/>
            <person name="Martin F."/>
            <person name="Grigoriev I.V."/>
            <person name="Stenlid J."/>
        </authorList>
    </citation>
    <scope>NUCLEOTIDE SEQUENCE [LARGE SCALE GENOMIC DNA]</scope>
    <source>
        <strain evidence="2 3">TC 32-1</strain>
    </source>
</reference>
<evidence type="ECO:0000256" key="1">
    <source>
        <dbReference type="SAM" id="MobiDB-lite"/>
    </source>
</evidence>
<evidence type="ECO:0000313" key="3">
    <source>
        <dbReference type="Proteomes" id="UP000030671"/>
    </source>
</evidence>
<keyword evidence="3" id="KW-1185">Reference proteome</keyword>
<evidence type="ECO:0000313" key="2">
    <source>
        <dbReference type="EMBL" id="ETW83420.1"/>
    </source>
</evidence>
<sequence>MHAPNLQKVFEEPLSAWTQEMMTDAPILTTSPNYLDKAHIRMPFAESPFVIKGQDARQKVHPQEVHSNTQAQDERQLAQHTSTQCLKI</sequence>
<proteinExistence type="predicted"/>
<organism evidence="2 3">
    <name type="scientific">Heterobasidion irregulare (strain TC 32-1)</name>
    <dbReference type="NCBI Taxonomy" id="747525"/>
    <lineage>
        <taxon>Eukaryota</taxon>
        <taxon>Fungi</taxon>
        <taxon>Dikarya</taxon>
        <taxon>Basidiomycota</taxon>
        <taxon>Agaricomycotina</taxon>
        <taxon>Agaricomycetes</taxon>
        <taxon>Russulales</taxon>
        <taxon>Bondarzewiaceae</taxon>
        <taxon>Heterobasidion</taxon>
        <taxon>Heterobasidion annosum species complex</taxon>
    </lineage>
</organism>